<dbReference type="Pfam" id="PF13641">
    <property type="entry name" value="Glyco_tranf_2_3"/>
    <property type="match status" value="1"/>
</dbReference>
<reference evidence="1 2" key="1">
    <citation type="journal article" date="2014" name="Proc. Natl. Acad. Sci. U.S.A.">
        <title>Functional characterization of flavobacteria rhodopsins reveals a unique class of light-driven chloride pump in bacteria.</title>
        <authorList>
            <person name="Yoshizawa S."/>
            <person name="Kumagai Y."/>
            <person name="Kim H."/>
            <person name="Ogura Y."/>
            <person name="Hayashi T."/>
            <person name="Iwasaki W."/>
            <person name="DeLong E.F."/>
            <person name="Kogure K."/>
        </authorList>
    </citation>
    <scope>NUCLEOTIDE SEQUENCE [LARGE SCALE GENOMIC DNA]</scope>
    <source>
        <strain evidence="1 2">S1-08</strain>
    </source>
</reference>
<dbReference type="GO" id="GO:0016740">
    <property type="term" value="F:transferase activity"/>
    <property type="evidence" value="ECO:0007669"/>
    <property type="project" value="UniProtKB-KW"/>
</dbReference>
<dbReference type="InterPro" id="IPR029044">
    <property type="entry name" value="Nucleotide-diphossugar_trans"/>
</dbReference>
<keyword evidence="1" id="KW-0808">Transferase</keyword>
<evidence type="ECO:0000313" key="1">
    <source>
        <dbReference type="EMBL" id="BAO55506.1"/>
    </source>
</evidence>
<gene>
    <name evidence="1" type="ORF">NMS_1497</name>
</gene>
<protein>
    <submittedName>
        <fullName evidence="1">Glycosyl transferase, group 2 family protein</fullName>
    </submittedName>
</protein>
<proteinExistence type="predicted"/>
<dbReference type="SUPFAM" id="SSF53448">
    <property type="entry name" value="Nucleotide-diphospho-sugar transferases"/>
    <property type="match status" value="1"/>
</dbReference>
<evidence type="ECO:0000313" key="2">
    <source>
        <dbReference type="Proteomes" id="UP000031760"/>
    </source>
</evidence>
<dbReference type="EMBL" id="AP014548">
    <property type="protein sequence ID" value="BAO55506.1"/>
    <property type="molecule type" value="Genomic_DNA"/>
</dbReference>
<dbReference type="Proteomes" id="UP000031760">
    <property type="component" value="Chromosome"/>
</dbReference>
<dbReference type="AlphaFoldDB" id="W8W009"/>
<dbReference type="Gene3D" id="3.90.550.10">
    <property type="entry name" value="Spore Coat Polysaccharide Biosynthesis Protein SpsA, Chain A"/>
    <property type="match status" value="1"/>
</dbReference>
<dbReference type="KEGG" id="nmf:NMS_1497"/>
<dbReference type="HOGENOM" id="CLU_023845_0_1_10"/>
<name>W8W009_9FLAO</name>
<accession>W8W009</accession>
<keyword evidence="2" id="KW-1185">Reference proteome</keyword>
<sequence length="322" mass="36399">MDRLMSRYKNIKTIRLDDNYGFSKANNIAVEQSKGEFICLVNPDVIVGEEVFEKSIAFYENNELNTDIGFCGIQLVDGSGTFLPESKRRIPKPLSALGKLLGYSGAYYDNRILKDQDAPTEVLVGAFMLAKKSVYQECGGLDERYFMYGEDIDLSYTALKAGYQNYYLGSLSAIHFKGESTVKDKASQQLFYSAMILFFKKHYPRAKFLSQFLSYMLPRITLSRKRTYLEDSATNPSLICVTEDSSFEPSWAEEKVPLGVLKTNEKAKARFIVDCASLSFKEVIQTIKESAGAFKTYRFLTQDRSAYAGSDTSENKGEVKKF</sequence>
<dbReference type="PANTHER" id="PTHR43179:SF7">
    <property type="entry name" value="RHAMNOSYLTRANSFERASE WBBL"/>
    <property type="match status" value="1"/>
</dbReference>
<dbReference type="STRING" id="1454201.NMS_1497"/>
<organism evidence="1 2">
    <name type="scientific">Nonlabens marinus S1-08</name>
    <dbReference type="NCBI Taxonomy" id="1454201"/>
    <lineage>
        <taxon>Bacteria</taxon>
        <taxon>Pseudomonadati</taxon>
        <taxon>Bacteroidota</taxon>
        <taxon>Flavobacteriia</taxon>
        <taxon>Flavobacteriales</taxon>
        <taxon>Flavobacteriaceae</taxon>
        <taxon>Nonlabens</taxon>
    </lineage>
</organism>
<dbReference type="PANTHER" id="PTHR43179">
    <property type="entry name" value="RHAMNOSYLTRANSFERASE WBBL"/>
    <property type="match status" value="1"/>
</dbReference>